<dbReference type="AlphaFoldDB" id="A0A1G2DIG4"/>
<evidence type="ECO:0000313" key="2">
    <source>
        <dbReference type="EMBL" id="OGZ13356.1"/>
    </source>
</evidence>
<sequence>MLRSKQALASILIAVMAITGVFFFASFGKEEAPTAGPLTATSPTKEFRSAYGFTVTYPENWLVDNSRKDAPAEFIREPNGRAFFAMQTHIDPRITKPGELALVYKDLEDAFRNDGRYLLEKVEWENKDKNTPENSFFAAGSYAEGGKNWKFKEITIMSKSGLVLTLRGMTLKEYAGEYGPMMDRIFFSVAPAEGKASQDVSVVTKEQAVAKVGALSEVVEYKNMLIEAGKKALLEAEDGESDWNVHVFEIVGEGEDAHTATFGWYRVNKKTGAVEKEI</sequence>
<dbReference type="EMBL" id="MHLP01000008">
    <property type="protein sequence ID" value="OGZ13356.1"/>
    <property type="molecule type" value="Genomic_DNA"/>
</dbReference>
<evidence type="ECO:0000256" key="1">
    <source>
        <dbReference type="SAM" id="Phobius"/>
    </source>
</evidence>
<evidence type="ECO:0000313" key="3">
    <source>
        <dbReference type="Proteomes" id="UP000178534"/>
    </source>
</evidence>
<reference evidence="2 3" key="1">
    <citation type="journal article" date="2016" name="Nat. Commun.">
        <title>Thousands of microbial genomes shed light on interconnected biogeochemical processes in an aquifer system.</title>
        <authorList>
            <person name="Anantharaman K."/>
            <person name="Brown C.T."/>
            <person name="Hug L.A."/>
            <person name="Sharon I."/>
            <person name="Castelle C.J."/>
            <person name="Probst A.J."/>
            <person name="Thomas B.C."/>
            <person name="Singh A."/>
            <person name="Wilkins M.J."/>
            <person name="Karaoz U."/>
            <person name="Brodie E.L."/>
            <person name="Williams K.H."/>
            <person name="Hubbard S.S."/>
            <person name="Banfield J.F."/>
        </authorList>
    </citation>
    <scope>NUCLEOTIDE SEQUENCE [LARGE SCALE GENOMIC DNA]</scope>
</reference>
<gene>
    <name evidence="2" type="ORF">A2942_03280</name>
</gene>
<dbReference type="Proteomes" id="UP000178534">
    <property type="component" value="Unassembled WGS sequence"/>
</dbReference>
<feature type="transmembrane region" description="Helical" evidence="1">
    <location>
        <begin position="7"/>
        <end position="27"/>
    </location>
</feature>
<keyword evidence="1" id="KW-0812">Transmembrane</keyword>
<keyword evidence="1" id="KW-0472">Membrane</keyword>
<proteinExistence type="predicted"/>
<organism evidence="2 3">
    <name type="scientific">Candidatus Lloydbacteria bacterium RIFCSPLOWO2_01_FULL_50_20</name>
    <dbReference type="NCBI Taxonomy" id="1798665"/>
    <lineage>
        <taxon>Bacteria</taxon>
        <taxon>Candidatus Lloydiibacteriota</taxon>
    </lineage>
</organism>
<name>A0A1G2DIG4_9BACT</name>
<comment type="caution">
    <text evidence="2">The sequence shown here is derived from an EMBL/GenBank/DDBJ whole genome shotgun (WGS) entry which is preliminary data.</text>
</comment>
<protein>
    <submittedName>
        <fullName evidence="2">Uncharacterized protein</fullName>
    </submittedName>
</protein>
<accession>A0A1G2DIG4</accession>
<keyword evidence="1" id="KW-1133">Transmembrane helix</keyword>